<reference evidence="2 3" key="1">
    <citation type="journal article" date="2019" name="Nat. Ecol. Evol.">
        <title>Megaphylogeny resolves global patterns of mushroom evolution.</title>
        <authorList>
            <person name="Varga T."/>
            <person name="Krizsan K."/>
            <person name="Foldi C."/>
            <person name="Dima B."/>
            <person name="Sanchez-Garcia M."/>
            <person name="Sanchez-Ramirez S."/>
            <person name="Szollosi G.J."/>
            <person name="Szarkandi J.G."/>
            <person name="Papp V."/>
            <person name="Albert L."/>
            <person name="Andreopoulos W."/>
            <person name="Angelini C."/>
            <person name="Antonin V."/>
            <person name="Barry K.W."/>
            <person name="Bougher N.L."/>
            <person name="Buchanan P."/>
            <person name="Buyck B."/>
            <person name="Bense V."/>
            <person name="Catcheside P."/>
            <person name="Chovatia M."/>
            <person name="Cooper J."/>
            <person name="Damon W."/>
            <person name="Desjardin D."/>
            <person name="Finy P."/>
            <person name="Geml J."/>
            <person name="Haridas S."/>
            <person name="Hughes K."/>
            <person name="Justo A."/>
            <person name="Karasinski D."/>
            <person name="Kautmanova I."/>
            <person name="Kiss B."/>
            <person name="Kocsube S."/>
            <person name="Kotiranta H."/>
            <person name="LaButti K.M."/>
            <person name="Lechner B.E."/>
            <person name="Liimatainen K."/>
            <person name="Lipzen A."/>
            <person name="Lukacs Z."/>
            <person name="Mihaltcheva S."/>
            <person name="Morgado L.N."/>
            <person name="Niskanen T."/>
            <person name="Noordeloos M.E."/>
            <person name="Ohm R.A."/>
            <person name="Ortiz-Santana B."/>
            <person name="Ovrebo C."/>
            <person name="Racz N."/>
            <person name="Riley R."/>
            <person name="Savchenko A."/>
            <person name="Shiryaev A."/>
            <person name="Soop K."/>
            <person name="Spirin V."/>
            <person name="Szebenyi C."/>
            <person name="Tomsovsky M."/>
            <person name="Tulloss R.E."/>
            <person name="Uehling J."/>
            <person name="Grigoriev I.V."/>
            <person name="Vagvolgyi C."/>
            <person name="Papp T."/>
            <person name="Martin F.M."/>
            <person name="Miettinen O."/>
            <person name="Hibbett D.S."/>
            <person name="Nagy L.G."/>
        </authorList>
    </citation>
    <scope>NUCLEOTIDE SEQUENCE [LARGE SCALE GENOMIC DNA]</scope>
    <source>
        <strain evidence="2 3">CBS 962.96</strain>
    </source>
</reference>
<dbReference type="AlphaFoldDB" id="A0A4S8L1V2"/>
<evidence type="ECO:0000313" key="3">
    <source>
        <dbReference type="Proteomes" id="UP000297245"/>
    </source>
</evidence>
<evidence type="ECO:0000256" key="1">
    <source>
        <dbReference type="SAM" id="MobiDB-lite"/>
    </source>
</evidence>
<feature type="compositionally biased region" description="Acidic residues" evidence="1">
    <location>
        <begin position="115"/>
        <end position="130"/>
    </location>
</feature>
<keyword evidence="3" id="KW-1185">Reference proteome</keyword>
<feature type="compositionally biased region" description="Polar residues" evidence="1">
    <location>
        <begin position="52"/>
        <end position="62"/>
    </location>
</feature>
<name>A0A4S8L1V2_DENBC</name>
<dbReference type="Proteomes" id="UP000297245">
    <property type="component" value="Unassembled WGS sequence"/>
</dbReference>
<accession>A0A4S8L1V2</accession>
<organism evidence="2 3">
    <name type="scientific">Dendrothele bispora (strain CBS 962.96)</name>
    <dbReference type="NCBI Taxonomy" id="1314807"/>
    <lineage>
        <taxon>Eukaryota</taxon>
        <taxon>Fungi</taxon>
        <taxon>Dikarya</taxon>
        <taxon>Basidiomycota</taxon>
        <taxon>Agaricomycotina</taxon>
        <taxon>Agaricomycetes</taxon>
        <taxon>Agaricomycetidae</taxon>
        <taxon>Agaricales</taxon>
        <taxon>Agaricales incertae sedis</taxon>
        <taxon>Dendrothele</taxon>
    </lineage>
</organism>
<dbReference type="EMBL" id="ML179734">
    <property type="protein sequence ID" value="THU82407.1"/>
    <property type="molecule type" value="Genomic_DNA"/>
</dbReference>
<dbReference type="OrthoDB" id="3014170at2759"/>
<sequence>GSFQSQIVAQTFSTHFKAIKDVPEQNRSKTPPKAALVLSISAIERAFKHYATQTQGNTPTDKFSSDEGAKQSASRIHRLFEKGSNGKDRVSAETWDKIIAAAKSHVEPPTAVDVAEPDPQDELPENLDYQ</sequence>
<gene>
    <name evidence="2" type="ORF">K435DRAFT_971978</name>
</gene>
<protein>
    <submittedName>
        <fullName evidence="2">Uncharacterized protein</fullName>
    </submittedName>
</protein>
<feature type="region of interest" description="Disordered" evidence="1">
    <location>
        <begin position="106"/>
        <end position="130"/>
    </location>
</feature>
<evidence type="ECO:0000313" key="2">
    <source>
        <dbReference type="EMBL" id="THU82407.1"/>
    </source>
</evidence>
<proteinExistence type="predicted"/>
<feature type="non-terminal residue" evidence="2">
    <location>
        <position position="1"/>
    </location>
</feature>
<feature type="region of interest" description="Disordered" evidence="1">
    <location>
        <begin position="52"/>
        <end position="73"/>
    </location>
</feature>